<dbReference type="GO" id="GO:0016491">
    <property type="term" value="F:oxidoreductase activity"/>
    <property type="evidence" value="ECO:0007669"/>
    <property type="project" value="UniProtKB-KW"/>
</dbReference>
<evidence type="ECO:0000256" key="1">
    <source>
        <dbReference type="ARBA" id="ARBA00023002"/>
    </source>
</evidence>
<feature type="region of interest" description="Disordered" evidence="2">
    <location>
        <begin position="27"/>
        <end position="62"/>
    </location>
</feature>
<organism evidence="4 5">
    <name type="scientific">Xanthomonas oryzae pv. oryzae (strain PXO99A)</name>
    <dbReference type="NCBI Taxonomy" id="360094"/>
    <lineage>
        <taxon>Bacteria</taxon>
        <taxon>Pseudomonadati</taxon>
        <taxon>Pseudomonadota</taxon>
        <taxon>Gammaproteobacteria</taxon>
        <taxon>Lysobacterales</taxon>
        <taxon>Lysobacteraceae</taxon>
        <taxon>Xanthomonas</taxon>
    </lineage>
</organism>
<dbReference type="eggNOG" id="COG0667">
    <property type="taxonomic scope" value="Bacteria"/>
</dbReference>
<proteinExistence type="predicted"/>
<feature type="domain" description="NADP-dependent oxidoreductase" evidence="3">
    <location>
        <begin position="82"/>
        <end position="141"/>
    </location>
</feature>
<dbReference type="Gene3D" id="3.20.20.100">
    <property type="entry name" value="NADP-dependent oxidoreductase domain"/>
    <property type="match status" value="2"/>
</dbReference>
<dbReference type="InterPro" id="IPR036812">
    <property type="entry name" value="NAD(P)_OxRdtase_dom_sf"/>
</dbReference>
<gene>
    <name evidence="4" type="primary">mocA</name>
    <name evidence="4" type="ordered locus">PXO_02402</name>
</gene>
<dbReference type="AlphaFoldDB" id="A0A0K0GPH4"/>
<dbReference type="KEGG" id="xop:PXO_02402"/>
<dbReference type="GO" id="GO:0005829">
    <property type="term" value="C:cytosol"/>
    <property type="evidence" value="ECO:0007669"/>
    <property type="project" value="TreeGrafter"/>
</dbReference>
<evidence type="ECO:0000313" key="5">
    <source>
        <dbReference type="Proteomes" id="UP000001740"/>
    </source>
</evidence>
<dbReference type="PANTHER" id="PTHR43364:SF4">
    <property type="entry name" value="NAD(P)-LINKED OXIDOREDUCTASE SUPERFAMILY PROTEIN"/>
    <property type="match status" value="1"/>
</dbReference>
<protein>
    <submittedName>
        <fullName evidence="4">Rhizopine catabolism protein MocA</fullName>
    </submittedName>
</protein>
<feature type="domain" description="NADP-dependent oxidoreductase" evidence="3">
    <location>
        <begin position="158"/>
        <end position="234"/>
    </location>
</feature>
<dbReference type="InterPro" id="IPR023210">
    <property type="entry name" value="NADP_OxRdtase_dom"/>
</dbReference>
<dbReference type="Pfam" id="PF00248">
    <property type="entry name" value="Aldo_ket_red"/>
    <property type="match status" value="2"/>
</dbReference>
<accession>A0A0K0GPH4</accession>
<evidence type="ECO:0000313" key="4">
    <source>
        <dbReference type="EMBL" id="ACD60692.1"/>
    </source>
</evidence>
<keyword evidence="1" id="KW-0560">Oxidoreductase</keyword>
<evidence type="ECO:0000256" key="2">
    <source>
        <dbReference type="SAM" id="MobiDB-lite"/>
    </source>
</evidence>
<sequence length="272" mass="29781">MASDVTPQHPTPHKTRPVRWRCIGHSDDQARMPDNQAHASSPRRGTGWQHAPRHAREIAHRHQPRSLDHYRLLGRSGLRVWPLSLGTMTFGQAWGWGADAGEAKRIFDAYANRGGNVINTALNSTNGGSERILGALTRDRRERFDAADVSSSRKGVIASTGHLNARSLEIAEVVGAVADALGASRSQVALAWTLRNPAVVSPVMGARTLQQAEDNVDALEIVLSDEQLARLDAASAVPQIFPERFIGRPMAQQLIYGTHHVQLRCLITTEQP</sequence>
<reference evidence="4 5" key="1">
    <citation type="journal article" date="2008" name="BMC Genomics">
        <title>Genome sequence and rapid evolution of the rice pathogen Xanthomonas oryzae pv. oryzae PXO99A.</title>
        <authorList>
            <person name="Salzberg S.L."/>
            <person name="Sommer D.D."/>
            <person name="Schatz M.C."/>
            <person name="Phillippy A.M."/>
            <person name="Rabinowicz P.D."/>
            <person name="Tsuge S."/>
            <person name="Furutani A."/>
            <person name="Ochiai H."/>
            <person name="Delcher A.L."/>
            <person name="Kelley D."/>
            <person name="Madupu R."/>
            <person name="Puiu D."/>
            <person name="Radune D."/>
            <person name="Shumway M."/>
            <person name="Trapnell C."/>
            <person name="Aparna G."/>
            <person name="Jha G."/>
            <person name="Pandey A."/>
            <person name="Patil P.B."/>
            <person name="Ishihara H."/>
            <person name="Meyer D.F."/>
            <person name="Szurek B."/>
            <person name="Verdier V."/>
            <person name="Koebnik R."/>
            <person name="Dow J.M."/>
            <person name="Ryan R.P."/>
            <person name="Hirata H."/>
            <person name="Tsuyumu S."/>
            <person name="Won Lee S."/>
            <person name="Seo Y.S."/>
            <person name="Sriariyanum M."/>
            <person name="Ronald P.C."/>
            <person name="Sonti R.V."/>
            <person name="Van Sluys M.A."/>
            <person name="Leach J.E."/>
            <person name="White F.F."/>
            <person name="Bogdanove A.J."/>
        </authorList>
    </citation>
    <scope>NUCLEOTIDE SEQUENCE [LARGE SCALE GENOMIC DNA]</scope>
    <source>
        <strain evidence="4 5">PXO99A</strain>
    </source>
</reference>
<dbReference type="PANTHER" id="PTHR43364">
    <property type="entry name" value="NADH-SPECIFIC METHYLGLYOXAL REDUCTASE-RELATED"/>
    <property type="match status" value="1"/>
</dbReference>
<dbReference type="Proteomes" id="UP000001740">
    <property type="component" value="Chromosome"/>
</dbReference>
<name>A0A0K0GPH4_XANOP</name>
<dbReference type="EMBL" id="CP000967">
    <property type="protein sequence ID" value="ACD60692.1"/>
    <property type="molecule type" value="Genomic_DNA"/>
</dbReference>
<feature type="region of interest" description="Disordered" evidence="2">
    <location>
        <begin position="1"/>
        <end position="20"/>
    </location>
</feature>
<dbReference type="HOGENOM" id="CLU_089332_0_0_6"/>
<dbReference type="InterPro" id="IPR050523">
    <property type="entry name" value="AKR_Detox_Biosynth"/>
</dbReference>
<evidence type="ECO:0000259" key="3">
    <source>
        <dbReference type="Pfam" id="PF00248"/>
    </source>
</evidence>
<dbReference type="SUPFAM" id="SSF51430">
    <property type="entry name" value="NAD(P)-linked oxidoreductase"/>
    <property type="match status" value="1"/>
</dbReference>